<protein>
    <submittedName>
        <fullName evidence="2">Uncharacterized protein</fullName>
    </submittedName>
</protein>
<organism evidence="2 3">
    <name type="scientific">Favolaschia claudopus</name>
    <dbReference type="NCBI Taxonomy" id="2862362"/>
    <lineage>
        <taxon>Eukaryota</taxon>
        <taxon>Fungi</taxon>
        <taxon>Dikarya</taxon>
        <taxon>Basidiomycota</taxon>
        <taxon>Agaricomycotina</taxon>
        <taxon>Agaricomycetes</taxon>
        <taxon>Agaricomycetidae</taxon>
        <taxon>Agaricales</taxon>
        <taxon>Marasmiineae</taxon>
        <taxon>Mycenaceae</taxon>
        <taxon>Favolaschia</taxon>
    </lineage>
</organism>
<gene>
    <name evidence="2" type="ORF">R3P38DRAFT_3359742</name>
</gene>
<feature type="compositionally biased region" description="Basic and acidic residues" evidence="1">
    <location>
        <begin position="117"/>
        <end position="161"/>
    </location>
</feature>
<dbReference type="EMBL" id="JAWWNJ010000045">
    <property type="protein sequence ID" value="KAK7018925.1"/>
    <property type="molecule type" value="Genomic_DNA"/>
</dbReference>
<dbReference type="Proteomes" id="UP001362999">
    <property type="component" value="Unassembled WGS sequence"/>
</dbReference>
<proteinExistence type="predicted"/>
<evidence type="ECO:0000313" key="2">
    <source>
        <dbReference type="EMBL" id="KAK7018925.1"/>
    </source>
</evidence>
<evidence type="ECO:0000313" key="3">
    <source>
        <dbReference type="Proteomes" id="UP001362999"/>
    </source>
</evidence>
<accession>A0AAW0AZ88</accession>
<reference evidence="2 3" key="1">
    <citation type="journal article" date="2024" name="J Genomics">
        <title>Draft genome sequencing and assembly of Favolaschia claudopus CIRM-BRFM 2984 isolated from oak limbs.</title>
        <authorList>
            <person name="Navarro D."/>
            <person name="Drula E."/>
            <person name="Chaduli D."/>
            <person name="Cazenave R."/>
            <person name="Ahrendt S."/>
            <person name="Wang J."/>
            <person name="Lipzen A."/>
            <person name="Daum C."/>
            <person name="Barry K."/>
            <person name="Grigoriev I.V."/>
            <person name="Favel A."/>
            <person name="Rosso M.N."/>
            <person name="Martin F."/>
        </authorList>
    </citation>
    <scope>NUCLEOTIDE SEQUENCE [LARGE SCALE GENOMIC DNA]</scope>
    <source>
        <strain evidence="2 3">CIRM-BRFM 2984</strain>
    </source>
</reference>
<sequence length="341" mass="38918">MYAAMHEKERDGRARMNAGDAKKCSAIRLLTAKGDGNKESRRARRINEDECRREKLGKGRVMALVAETGWNDVNPWSKDVEPAEYPSIQDTMKVRLLDEYRLDTNAVLRGRRGEKVGKFSEEDDNDRGSRTSRQEDECRRRRPEVAGRLDEIANDRTEQGRRRTRESRRLGRTGASCRRREVLLTRREGKETRSSEVWNSEGAYDRWTWDTSSVCGVAIRMSGARKPNPIRREREAGFGGQDEGRGKYCRGFSWTRSVSRMIELRVDLDGGFSCNVGEEGHASLKLHVSSMWSIEAEAGRRRRQKSSPVHPGGVTNPINLWRARTSDRKAREITGFGAVDE</sequence>
<dbReference type="AlphaFoldDB" id="A0AAW0AZ88"/>
<keyword evidence="3" id="KW-1185">Reference proteome</keyword>
<feature type="region of interest" description="Disordered" evidence="1">
    <location>
        <begin position="117"/>
        <end position="174"/>
    </location>
</feature>
<name>A0AAW0AZ88_9AGAR</name>
<comment type="caution">
    <text evidence="2">The sequence shown here is derived from an EMBL/GenBank/DDBJ whole genome shotgun (WGS) entry which is preliminary data.</text>
</comment>
<evidence type="ECO:0000256" key="1">
    <source>
        <dbReference type="SAM" id="MobiDB-lite"/>
    </source>
</evidence>
<feature type="region of interest" description="Disordered" evidence="1">
    <location>
        <begin position="299"/>
        <end position="323"/>
    </location>
</feature>